<dbReference type="GO" id="GO:0036376">
    <property type="term" value="P:sodium ion export across plasma membrane"/>
    <property type="evidence" value="ECO:0007669"/>
    <property type="project" value="TreeGrafter"/>
</dbReference>
<evidence type="ECO:0000256" key="12">
    <source>
        <dbReference type="ARBA" id="ARBA00022967"/>
    </source>
</evidence>
<dbReference type="SUPFAM" id="SSF81660">
    <property type="entry name" value="Metal cation-transporting ATPase, ATP-binding domain N"/>
    <property type="match status" value="1"/>
</dbReference>
<dbReference type="FunFam" id="3.40.50.1000:FF:000001">
    <property type="entry name" value="Phospholipid-transporting ATPase IC"/>
    <property type="match status" value="1"/>
</dbReference>
<keyword evidence="9" id="KW-0106">Calcium</keyword>
<keyword evidence="14 15" id="KW-0472">Membrane</keyword>
<dbReference type="InterPro" id="IPR018303">
    <property type="entry name" value="ATPase_P-typ_P_site"/>
</dbReference>
<dbReference type="InterPro" id="IPR023299">
    <property type="entry name" value="ATPase_P-typ_cyto_dom_N"/>
</dbReference>
<evidence type="ECO:0000256" key="10">
    <source>
        <dbReference type="ARBA" id="ARBA00022840"/>
    </source>
</evidence>
<gene>
    <name evidence="17" type="ordered locus">Sterm_0188</name>
</gene>
<keyword evidence="18" id="KW-1185">Reference proteome</keyword>
<keyword evidence="10" id="KW-0067">ATP-binding</keyword>
<dbReference type="InterPro" id="IPR023214">
    <property type="entry name" value="HAD_sf"/>
</dbReference>
<keyword evidence="4" id="KW-1003">Cell membrane</keyword>
<evidence type="ECO:0000313" key="18">
    <source>
        <dbReference type="Proteomes" id="UP000000845"/>
    </source>
</evidence>
<dbReference type="SUPFAM" id="SSF56784">
    <property type="entry name" value="HAD-like"/>
    <property type="match status" value="1"/>
</dbReference>
<accession>D1AKQ7</accession>
<dbReference type="PROSITE" id="PS00154">
    <property type="entry name" value="ATPASE_E1_E2"/>
    <property type="match status" value="1"/>
</dbReference>
<evidence type="ECO:0000256" key="3">
    <source>
        <dbReference type="ARBA" id="ARBA00012790"/>
    </source>
</evidence>
<evidence type="ECO:0000256" key="9">
    <source>
        <dbReference type="ARBA" id="ARBA00022837"/>
    </source>
</evidence>
<dbReference type="NCBIfam" id="TIGR01494">
    <property type="entry name" value="ATPase_P-type"/>
    <property type="match status" value="3"/>
</dbReference>
<protein>
    <recommendedName>
        <fullName evidence="3">P-type Ca(2+) transporter</fullName>
        <ecNumber evidence="3">7.2.2.10</ecNumber>
    </recommendedName>
</protein>
<dbReference type="GO" id="GO:0005391">
    <property type="term" value="F:P-type sodium:potassium-exchanging transporter activity"/>
    <property type="evidence" value="ECO:0007669"/>
    <property type="project" value="TreeGrafter"/>
</dbReference>
<dbReference type="Gene3D" id="1.20.1110.10">
    <property type="entry name" value="Calcium-transporting ATPase, transmembrane domain"/>
    <property type="match status" value="1"/>
</dbReference>
<dbReference type="InterPro" id="IPR006408">
    <property type="entry name" value="P-type_ATPase_IIB"/>
</dbReference>
<keyword evidence="11" id="KW-0460">Magnesium</keyword>
<dbReference type="SUPFAM" id="SSF81653">
    <property type="entry name" value="Calcium ATPase, transduction domain A"/>
    <property type="match status" value="1"/>
</dbReference>
<evidence type="ECO:0000256" key="14">
    <source>
        <dbReference type="ARBA" id="ARBA00023136"/>
    </source>
</evidence>
<feature type="transmembrane region" description="Helical" evidence="15">
    <location>
        <begin position="835"/>
        <end position="854"/>
    </location>
</feature>
<evidence type="ECO:0000256" key="5">
    <source>
        <dbReference type="ARBA" id="ARBA00022568"/>
    </source>
</evidence>
<dbReference type="KEGG" id="str:Sterm_0188"/>
<dbReference type="Pfam" id="PF00690">
    <property type="entry name" value="Cation_ATPase_N"/>
    <property type="match status" value="1"/>
</dbReference>
<name>D1AKQ7_SEBTE</name>
<dbReference type="SFLD" id="SFLDS00003">
    <property type="entry name" value="Haloacid_Dehalogenase"/>
    <property type="match status" value="1"/>
</dbReference>
<dbReference type="InterPro" id="IPR008250">
    <property type="entry name" value="ATPase_P-typ_transduc_dom_A_sf"/>
</dbReference>
<dbReference type="Gene3D" id="3.40.1110.10">
    <property type="entry name" value="Calcium-transporting ATPase, cytoplasmic domain N"/>
    <property type="match status" value="1"/>
</dbReference>
<dbReference type="eggNOG" id="COG0474">
    <property type="taxonomic scope" value="Bacteria"/>
</dbReference>
<evidence type="ECO:0000256" key="1">
    <source>
        <dbReference type="ARBA" id="ARBA00004651"/>
    </source>
</evidence>
<reference evidence="18" key="1">
    <citation type="submission" date="2009-09" db="EMBL/GenBank/DDBJ databases">
        <title>The complete chromosome of Sebaldella termitidis ATCC 33386.</title>
        <authorList>
            <consortium name="US DOE Joint Genome Institute (JGI-PGF)"/>
            <person name="Lucas S."/>
            <person name="Copeland A."/>
            <person name="Lapidus A."/>
            <person name="Glavina del Rio T."/>
            <person name="Dalin E."/>
            <person name="Tice H."/>
            <person name="Bruce D."/>
            <person name="Goodwin L."/>
            <person name="Pitluck S."/>
            <person name="Kyrpides N."/>
            <person name="Mavromatis K."/>
            <person name="Ivanova N."/>
            <person name="Mikhailova N."/>
            <person name="Sims D."/>
            <person name="Meincke L."/>
            <person name="Brettin T."/>
            <person name="Detter J.C."/>
            <person name="Han C."/>
            <person name="Larimer F."/>
            <person name="Land M."/>
            <person name="Hauser L."/>
            <person name="Markowitz V."/>
            <person name="Cheng J.F."/>
            <person name="Hugenholtz P."/>
            <person name="Woyke T."/>
            <person name="Wu D."/>
            <person name="Eisen J.A."/>
        </authorList>
    </citation>
    <scope>NUCLEOTIDE SEQUENCE [LARGE SCALE GENOMIC DNA]</scope>
    <source>
        <strain evidence="18">ATCC 33386 / NCTC 11300</strain>
    </source>
</reference>
<dbReference type="EMBL" id="CP001739">
    <property type="protein sequence ID" value="ACZ07073.1"/>
    <property type="molecule type" value="Genomic_DNA"/>
</dbReference>
<dbReference type="Proteomes" id="UP000000845">
    <property type="component" value="Chromosome"/>
</dbReference>
<evidence type="ECO:0000256" key="7">
    <source>
        <dbReference type="ARBA" id="ARBA00022723"/>
    </source>
</evidence>
<dbReference type="InterPro" id="IPR001757">
    <property type="entry name" value="P_typ_ATPase"/>
</dbReference>
<dbReference type="GO" id="GO:0016887">
    <property type="term" value="F:ATP hydrolysis activity"/>
    <property type="evidence" value="ECO:0007669"/>
    <property type="project" value="InterPro"/>
</dbReference>
<dbReference type="InterPro" id="IPR050510">
    <property type="entry name" value="Cation_transp_ATPase_P-type"/>
</dbReference>
<dbReference type="RefSeq" id="WP_012859672.1">
    <property type="nucleotide sequence ID" value="NC_013517.1"/>
</dbReference>
<dbReference type="STRING" id="526218.Sterm_0188"/>
<evidence type="ECO:0000256" key="2">
    <source>
        <dbReference type="ARBA" id="ARBA00005675"/>
    </source>
</evidence>
<dbReference type="PRINTS" id="PR00119">
    <property type="entry name" value="CATATPASE"/>
</dbReference>
<dbReference type="SMART" id="SM00831">
    <property type="entry name" value="Cation_ATPase_N"/>
    <property type="match status" value="1"/>
</dbReference>
<feature type="domain" description="Cation-transporting P-type ATPase N-terminal" evidence="16">
    <location>
        <begin position="5"/>
        <end position="79"/>
    </location>
</feature>
<feature type="transmembrane region" description="Helical" evidence="15">
    <location>
        <begin position="263"/>
        <end position="283"/>
    </location>
</feature>
<keyword evidence="7" id="KW-0479">Metal-binding</keyword>
<evidence type="ECO:0000256" key="8">
    <source>
        <dbReference type="ARBA" id="ARBA00022741"/>
    </source>
</evidence>
<dbReference type="GO" id="GO:0006883">
    <property type="term" value="P:intracellular sodium ion homeostasis"/>
    <property type="evidence" value="ECO:0007669"/>
    <property type="project" value="TreeGrafter"/>
</dbReference>
<dbReference type="GO" id="GO:0005388">
    <property type="term" value="F:P-type calcium transporter activity"/>
    <property type="evidence" value="ECO:0007669"/>
    <property type="project" value="UniProtKB-EC"/>
</dbReference>
<feature type="transmembrane region" description="Helical" evidence="15">
    <location>
        <begin position="722"/>
        <end position="744"/>
    </location>
</feature>
<dbReference type="CDD" id="cd02089">
    <property type="entry name" value="P-type_ATPase_Ca_prok"/>
    <property type="match status" value="1"/>
</dbReference>
<evidence type="ECO:0000256" key="11">
    <source>
        <dbReference type="ARBA" id="ARBA00022842"/>
    </source>
</evidence>
<feature type="transmembrane region" description="Helical" evidence="15">
    <location>
        <begin position="62"/>
        <end position="80"/>
    </location>
</feature>
<dbReference type="EC" id="7.2.2.10" evidence="3"/>
<feature type="transmembrane region" description="Helical" evidence="15">
    <location>
        <begin position="100"/>
        <end position="118"/>
    </location>
</feature>
<dbReference type="AlphaFoldDB" id="D1AKQ7"/>
<dbReference type="PRINTS" id="PR00120">
    <property type="entry name" value="HATPASE"/>
</dbReference>
<sequence>MEKKNWYNLSVEDTVNLLDTNLTDGLTEAQAAERVETYGYNELKQGKKKTFLQKFLAQFKDTMIIILILAAVISGVVGILESKEPVISVLDFLEKISDSFIILLIVIVNAVIGVLQENKAEKSLEALKKLSSPVSKVLRDGQILMLPGKELVPGDIVILDTGDYIPADLRLFEAANLKIEEASLTGESVPVEKITSVIEETDIPLGDRDNLAFSASLVSYGRGKGIVAETGMNTEVGKIAAILDSTEVTQTPLQKRLDKLGKMLGIAAIVICVLMFIIGSSYGKEPMHLFLSAVSLAVAAIPEGLPAIATIVLAIGVQRMVTKHAIVKRLPCVETLGSTTVVCSDKTGTLTQNKMTVEKIYFNNNTVDVENISSLTNELKLLITSIVLCNDSKIIIEEEKTKITGDPTETALVDLGLKFELDKDELESTEIRVDEIPFDSERKLMSTVNKDSKTNTIKVYTKGAVDELLKRCNRILINNEVRELTEKDTAEILKANTSMAENALRVLGTAYKDTNSESADNAETELIYVGMVGMIDPPRPEVKSAIEKCKTAGIKTVMITGDHKITASAIATALGILENDDEAITGADVEKMTDQELENRVKHISVYARVSPEHKVRIVKAWQKHGDIVAMTGDGVNDAPALKTADIGAAMGIVGTDVSKEAADIILTDDNFATIISAVEEGRRIYDNILKAIQFLISSNIGEIIVLFFATLVNWVEPLIPIHILWVNLITDSLPALALSFDPAEENIMKRSPVPANTGIFTKGMIYRIGYQGAMIGILTLIAYRIGIHEDPSNTILGQTMAFAVLSLSQLVHVFNIRSKTNSIFKSGIFNNMYLVYAVLCSFILMIAVLFIPFLQDIFNVVTLSGRDIMIVVVLSIMPVLIVEILKLFKINSFKDEN</sequence>
<evidence type="ECO:0000313" key="17">
    <source>
        <dbReference type="EMBL" id="ACZ07073.1"/>
    </source>
</evidence>
<feature type="transmembrane region" description="Helical" evidence="15">
    <location>
        <begin position="693"/>
        <end position="716"/>
    </location>
</feature>
<keyword evidence="8" id="KW-0547">Nucleotide-binding</keyword>
<feature type="transmembrane region" description="Helical" evidence="15">
    <location>
        <begin position="765"/>
        <end position="784"/>
    </location>
</feature>
<dbReference type="FunFam" id="3.40.50.1000:FF:000028">
    <property type="entry name" value="Calcium-transporting P-type ATPase, putative"/>
    <property type="match status" value="1"/>
</dbReference>
<dbReference type="HOGENOM" id="CLU_002360_3_0_0"/>
<feature type="transmembrane region" description="Helical" evidence="15">
    <location>
        <begin position="796"/>
        <end position="815"/>
    </location>
</feature>
<dbReference type="InterPro" id="IPR036412">
    <property type="entry name" value="HAD-like_sf"/>
</dbReference>
<keyword evidence="5" id="KW-0109">Calcium transport</keyword>
<proteinExistence type="inferred from homology"/>
<dbReference type="SUPFAM" id="SSF81665">
    <property type="entry name" value="Calcium ATPase, transmembrane domain M"/>
    <property type="match status" value="1"/>
</dbReference>
<dbReference type="GO" id="GO:1990573">
    <property type="term" value="P:potassium ion import across plasma membrane"/>
    <property type="evidence" value="ECO:0007669"/>
    <property type="project" value="TreeGrafter"/>
</dbReference>
<feature type="transmembrane region" description="Helical" evidence="15">
    <location>
        <begin position="869"/>
        <end position="889"/>
    </location>
</feature>
<evidence type="ECO:0000259" key="16">
    <source>
        <dbReference type="SMART" id="SM00831"/>
    </source>
</evidence>
<dbReference type="PANTHER" id="PTHR43294:SF21">
    <property type="entry name" value="CATION TRANSPORTING ATPASE"/>
    <property type="match status" value="1"/>
</dbReference>
<dbReference type="NCBIfam" id="TIGR01517">
    <property type="entry name" value="ATPase-IIB_Ca"/>
    <property type="match status" value="1"/>
</dbReference>
<dbReference type="NCBIfam" id="TIGR01116">
    <property type="entry name" value="ATPase-IIA1_Ca"/>
    <property type="match status" value="1"/>
</dbReference>
<dbReference type="InterPro" id="IPR059000">
    <property type="entry name" value="ATPase_P-type_domA"/>
</dbReference>
<dbReference type="Pfam" id="PF00689">
    <property type="entry name" value="Cation_ATPase_C"/>
    <property type="match status" value="1"/>
</dbReference>
<dbReference type="FunFam" id="2.70.150.10:FF:000016">
    <property type="entry name" value="Calcium-transporting P-type ATPase putative"/>
    <property type="match status" value="1"/>
</dbReference>
<dbReference type="GO" id="GO:0005886">
    <property type="term" value="C:plasma membrane"/>
    <property type="evidence" value="ECO:0007669"/>
    <property type="project" value="UniProtKB-SubCell"/>
</dbReference>
<keyword evidence="13 15" id="KW-1133">Transmembrane helix</keyword>
<comment type="similarity">
    <text evidence="2">Belongs to the cation transport ATPase (P-type) (TC 3.A.3) family. Type IIA subfamily.</text>
</comment>
<feature type="transmembrane region" description="Helical" evidence="15">
    <location>
        <begin position="289"/>
        <end position="315"/>
    </location>
</feature>
<dbReference type="PANTHER" id="PTHR43294">
    <property type="entry name" value="SODIUM/POTASSIUM-TRANSPORTING ATPASE SUBUNIT ALPHA"/>
    <property type="match status" value="1"/>
</dbReference>
<keyword evidence="5" id="KW-0813">Transport</keyword>
<dbReference type="GO" id="GO:0005524">
    <property type="term" value="F:ATP binding"/>
    <property type="evidence" value="ECO:0007669"/>
    <property type="project" value="UniProtKB-KW"/>
</dbReference>
<dbReference type="GO" id="GO:1902600">
    <property type="term" value="P:proton transmembrane transport"/>
    <property type="evidence" value="ECO:0007669"/>
    <property type="project" value="TreeGrafter"/>
</dbReference>
<keyword evidence="12" id="KW-1278">Translocase</keyword>
<dbReference type="SFLD" id="SFLDG00002">
    <property type="entry name" value="C1.7:_P-type_atpase_like"/>
    <property type="match status" value="1"/>
</dbReference>
<evidence type="ECO:0000256" key="4">
    <source>
        <dbReference type="ARBA" id="ARBA00022475"/>
    </source>
</evidence>
<dbReference type="InterPro" id="IPR023298">
    <property type="entry name" value="ATPase_P-typ_TM_dom_sf"/>
</dbReference>
<dbReference type="GO" id="GO:0046872">
    <property type="term" value="F:metal ion binding"/>
    <property type="evidence" value="ECO:0007669"/>
    <property type="project" value="UniProtKB-KW"/>
</dbReference>
<dbReference type="SFLD" id="SFLDF00027">
    <property type="entry name" value="p-type_atpase"/>
    <property type="match status" value="1"/>
</dbReference>
<reference evidence="17 18" key="2">
    <citation type="journal article" date="2010" name="Stand. Genomic Sci.">
        <title>Complete genome sequence of Sebaldella termitidis type strain (NCTC 11300).</title>
        <authorList>
            <person name="Harmon-Smith M."/>
            <person name="Celia L."/>
            <person name="Chertkov O."/>
            <person name="Lapidus A."/>
            <person name="Copeland A."/>
            <person name="Glavina Del Rio T."/>
            <person name="Nolan M."/>
            <person name="Lucas S."/>
            <person name="Tice H."/>
            <person name="Cheng J.F."/>
            <person name="Han C."/>
            <person name="Detter J.C."/>
            <person name="Bruce D."/>
            <person name="Goodwin L."/>
            <person name="Pitluck S."/>
            <person name="Pati A."/>
            <person name="Liolios K."/>
            <person name="Ivanova N."/>
            <person name="Mavromatis K."/>
            <person name="Mikhailova N."/>
            <person name="Chen A."/>
            <person name="Palaniappan K."/>
            <person name="Land M."/>
            <person name="Hauser L."/>
            <person name="Chang Y.J."/>
            <person name="Jeffries C.D."/>
            <person name="Brettin T."/>
            <person name="Goker M."/>
            <person name="Beck B."/>
            <person name="Bristow J."/>
            <person name="Eisen J.A."/>
            <person name="Markowitz V."/>
            <person name="Hugenholtz P."/>
            <person name="Kyrpides N.C."/>
            <person name="Klenk H.P."/>
            <person name="Chen F."/>
        </authorList>
    </citation>
    <scope>NUCLEOTIDE SEQUENCE [LARGE SCALE GENOMIC DNA]</scope>
    <source>
        <strain evidence="18">ATCC 33386 / NCTC 11300</strain>
    </source>
</reference>
<comment type="subcellular location">
    <subcellularLocation>
        <location evidence="1">Cell membrane</location>
        <topology evidence="1">Multi-pass membrane protein</topology>
    </subcellularLocation>
</comment>
<dbReference type="GO" id="GO:0030007">
    <property type="term" value="P:intracellular potassium ion homeostasis"/>
    <property type="evidence" value="ECO:0007669"/>
    <property type="project" value="TreeGrafter"/>
</dbReference>
<dbReference type="Pfam" id="PF00122">
    <property type="entry name" value="E1-E2_ATPase"/>
    <property type="match status" value="1"/>
</dbReference>
<dbReference type="InterPro" id="IPR006068">
    <property type="entry name" value="ATPase_P-typ_cation-transptr_C"/>
</dbReference>
<evidence type="ECO:0000256" key="6">
    <source>
        <dbReference type="ARBA" id="ARBA00022692"/>
    </source>
</evidence>
<dbReference type="Gene3D" id="2.70.150.10">
    <property type="entry name" value="Calcium-transporting ATPase, cytoplasmic transduction domain A"/>
    <property type="match status" value="1"/>
</dbReference>
<dbReference type="InterPro" id="IPR005782">
    <property type="entry name" value="P-type_ATPase_IIA"/>
</dbReference>
<keyword evidence="5" id="KW-0406">Ion transport</keyword>
<dbReference type="InterPro" id="IPR044492">
    <property type="entry name" value="P_typ_ATPase_HD_dom"/>
</dbReference>
<dbReference type="Gene3D" id="3.40.50.1000">
    <property type="entry name" value="HAD superfamily/HAD-like"/>
    <property type="match status" value="1"/>
</dbReference>
<dbReference type="InterPro" id="IPR004014">
    <property type="entry name" value="ATPase_P-typ_cation-transptr_N"/>
</dbReference>
<organism evidence="17 18">
    <name type="scientific">Sebaldella termitidis (strain ATCC 33386 / NCTC 11300)</name>
    <dbReference type="NCBI Taxonomy" id="526218"/>
    <lineage>
        <taxon>Bacteria</taxon>
        <taxon>Fusobacteriati</taxon>
        <taxon>Fusobacteriota</taxon>
        <taxon>Fusobacteriia</taxon>
        <taxon>Fusobacteriales</taxon>
        <taxon>Leptotrichiaceae</taxon>
        <taxon>Sebaldella</taxon>
    </lineage>
</organism>
<evidence type="ECO:0000256" key="13">
    <source>
        <dbReference type="ARBA" id="ARBA00022989"/>
    </source>
</evidence>
<dbReference type="Pfam" id="PF13246">
    <property type="entry name" value="Cation_ATPase"/>
    <property type="match status" value="1"/>
</dbReference>
<evidence type="ECO:0000256" key="15">
    <source>
        <dbReference type="SAM" id="Phobius"/>
    </source>
</evidence>
<keyword evidence="6 15" id="KW-0812">Transmembrane</keyword>